<evidence type="ECO:0000256" key="4">
    <source>
        <dbReference type="ARBA" id="ARBA00022692"/>
    </source>
</evidence>
<evidence type="ECO:0000256" key="7">
    <source>
        <dbReference type="SAM" id="Phobius"/>
    </source>
</evidence>
<dbReference type="InterPro" id="IPR051907">
    <property type="entry name" value="DoxX-like_oxidoreductase"/>
</dbReference>
<feature type="transmembrane region" description="Helical" evidence="7">
    <location>
        <begin position="64"/>
        <end position="85"/>
    </location>
</feature>
<dbReference type="EMBL" id="JAAIVB010000041">
    <property type="protein sequence ID" value="NEX61925.1"/>
    <property type="molecule type" value="Genomic_DNA"/>
</dbReference>
<protein>
    <submittedName>
        <fullName evidence="8">DoxX family protein</fullName>
    </submittedName>
</protein>
<accession>A0A6B3SRG2</accession>
<dbReference type="RefSeq" id="WP_163963634.1">
    <property type="nucleotide sequence ID" value="NZ_JAAIVB010000041.1"/>
</dbReference>
<keyword evidence="9" id="KW-1185">Reference proteome</keyword>
<keyword evidence="5 7" id="KW-1133">Transmembrane helix</keyword>
<keyword evidence="3" id="KW-1003">Cell membrane</keyword>
<dbReference type="GO" id="GO:0005886">
    <property type="term" value="C:plasma membrane"/>
    <property type="evidence" value="ECO:0007669"/>
    <property type="project" value="UniProtKB-SubCell"/>
</dbReference>
<dbReference type="AlphaFoldDB" id="A0A6B3SRG2"/>
<keyword evidence="4 7" id="KW-0812">Transmembrane</keyword>
<organism evidence="8 9">
    <name type="scientific">Noviherbaspirillum galbum</name>
    <dbReference type="NCBI Taxonomy" id="2709383"/>
    <lineage>
        <taxon>Bacteria</taxon>
        <taxon>Pseudomonadati</taxon>
        <taxon>Pseudomonadota</taxon>
        <taxon>Betaproteobacteria</taxon>
        <taxon>Burkholderiales</taxon>
        <taxon>Oxalobacteraceae</taxon>
        <taxon>Noviherbaspirillum</taxon>
    </lineage>
</organism>
<sequence length="151" mass="15465">MQTVFSSTAQRASVPATIASSEDAGKLVLRAALAALLLFHGVSKLVGGVGFITGMLAKAGLPPAIGYLVYVGEVVAPLMILLGIWTRAASLVVAFNMIVAVLLVHTAQFFTMSQTGGWALELQGLYFAGAIAVALLGAGRYSVGGAAGKWN</sequence>
<dbReference type="PANTHER" id="PTHR33452:SF1">
    <property type="entry name" value="INNER MEMBRANE PROTEIN YPHA-RELATED"/>
    <property type="match status" value="1"/>
</dbReference>
<evidence type="ECO:0000256" key="6">
    <source>
        <dbReference type="ARBA" id="ARBA00023136"/>
    </source>
</evidence>
<feature type="transmembrane region" description="Helical" evidence="7">
    <location>
        <begin position="91"/>
        <end position="112"/>
    </location>
</feature>
<evidence type="ECO:0000313" key="9">
    <source>
        <dbReference type="Proteomes" id="UP000482155"/>
    </source>
</evidence>
<comment type="subcellular location">
    <subcellularLocation>
        <location evidence="1">Cell membrane</location>
        <topology evidence="1">Multi-pass membrane protein</topology>
    </subcellularLocation>
</comment>
<keyword evidence="6 7" id="KW-0472">Membrane</keyword>
<evidence type="ECO:0000256" key="2">
    <source>
        <dbReference type="ARBA" id="ARBA00006679"/>
    </source>
</evidence>
<dbReference type="InterPro" id="IPR032808">
    <property type="entry name" value="DoxX"/>
</dbReference>
<evidence type="ECO:0000256" key="3">
    <source>
        <dbReference type="ARBA" id="ARBA00022475"/>
    </source>
</evidence>
<feature type="transmembrane region" description="Helical" evidence="7">
    <location>
        <begin position="124"/>
        <end position="143"/>
    </location>
</feature>
<feature type="transmembrane region" description="Helical" evidence="7">
    <location>
        <begin position="31"/>
        <end position="52"/>
    </location>
</feature>
<dbReference type="PANTHER" id="PTHR33452">
    <property type="entry name" value="OXIDOREDUCTASE CATD-RELATED"/>
    <property type="match status" value="1"/>
</dbReference>
<gene>
    <name evidence="8" type="ORF">G3574_12630</name>
</gene>
<evidence type="ECO:0000313" key="8">
    <source>
        <dbReference type="EMBL" id="NEX61925.1"/>
    </source>
</evidence>
<reference evidence="8 9" key="1">
    <citation type="submission" date="2020-02" db="EMBL/GenBank/DDBJ databases">
        <authorList>
            <person name="Kim M.K."/>
        </authorList>
    </citation>
    <scope>NUCLEOTIDE SEQUENCE [LARGE SCALE GENOMIC DNA]</scope>
    <source>
        <strain evidence="8 9">17J57-3</strain>
    </source>
</reference>
<dbReference type="Proteomes" id="UP000482155">
    <property type="component" value="Unassembled WGS sequence"/>
</dbReference>
<evidence type="ECO:0000256" key="5">
    <source>
        <dbReference type="ARBA" id="ARBA00022989"/>
    </source>
</evidence>
<evidence type="ECO:0000256" key="1">
    <source>
        <dbReference type="ARBA" id="ARBA00004651"/>
    </source>
</evidence>
<dbReference type="Pfam" id="PF07681">
    <property type="entry name" value="DoxX"/>
    <property type="match status" value="1"/>
</dbReference>
<comment type="caution">
    <text evidence="8">The sequence shown here is derived from an EMBL/GenBank/DDBJ whole genome shotgun (WGS) entry which is preliminary data.</text>
</comment>
<name>A0A6B3SRG2_9BURK</name>
<proteinExistence type="inferred from homology"/>
<comment type="similarity">
    <text evidence="2">Belongs to the DoxX family.</text>
</comment>